<dbReference type="CDD" id="cd06261">
    <property type="entry name" value="TM_PBP2"/>
    <property type="match status" value="1"/>
</dbReference>
<keyword evidence="11" id="KW-1185">Reference proteome</keyword>
<evidence type="ECO:0000256" key="3">
    <source>
        <dbReference type="ARBA" id="ARBA00022475"/>
    </source>
</evidence>
<keyword evidence="7" id="KW-0472">Membrane</keyword>
<dbReference type="GO" id="GO:0006865">
    <property type="term" value="P:amino acid transport"/>
    <property type="evidence" value="ECO:0007669"/>
    <property type="project" value="UniProtKB-KW"/>
</dbReference>
<comment type="subcellular location">
    <subcellularLocation>
        <location evidence="1 8">Cell membrane</location>
        <topology evidence="1 8">Multi-pass membrane protein</topology>
    </subcellularLocation>
</comment>
<dbReference type="NCBIfam" id="TIGR01726">
    <property type="entry name" value="HEQRo_perm_3TM"/>
    <property type="match status" value="1"/>
</dbReference>
<dbReference type="RefSeq" id="WP_006860812.1">
    <property type="nucleotide sequence ID" value="NZ_ACCL02000004.1"/>
</dbReference>
<proteinExistence type="inferred from homology"/>
<dbReference type="STRING" id="168384.SAMN05660368_00618"/>
<comment type="similarity">
    <text evidence="8">Belongs to the binding-protein-dependent transport system permease family.</text>
</comment>
<dbReference type="InterPro" id="IPR010065">
    <property type="entry name" value="AA_ABC_transptr_permease_3TM"/>
</dbReference>
<dbReference type="InterPro" id="IPR043429">
    <property type="entry name" value="ArtM/GltK/GlnP/TcyL/YhdX-like"/>
</dbReference>
<sequence length="218" mass="24487">MLLNVTRTLMSGLATTFQIFFFTLIFSLPLGLLLAFGTISKCRPLSYLIQLIVWIIRGTPLMLQLIIIFYGPGLWFGHNIWSGGEAGRITATVVAFTINYACYFSVIFRGGIEGVPAGQREAGQVLGMTKSQIFFKVTLLQMIKRIVPPMSNEIITLVKDTSLARIIAAQELTFAGYSFMKSAGLTWPLFYTGVFYLVFVGILTLLFNYIEKKLDYFR</sequence>
<keyword evidence="6" id="KW-1133">Transmembrane helix</keyword>
<dbReference type="OrthoDB" id="9787841at2"/>
<dbReference type="AlphaFoldDB" id="C6LBM0"/>
<keyword evidence="2 8" id="KW-0813">Transport</keyword>
<dbReference type="Gene3D" id="1.10.3720.10">
    <property type="entry name" value="MetI-like"/>
    <property type="match status" value="1"/>
</dbReference>
<evidence type="ECO:0000313" key="10">
    <source>
        <dbReference type="EMBL" id="EET61823.1"/>
    </source>
</evidence>
<reference evidence="10" key="1">
    <citation type="submission" date="2009-07" db="EMBL/GenBank/DDBJ databases">
        <authorList>
            <person name="Weinstock G."/>
            <person name="Sodergren E."/>
            <person name="Clifton S."/>
            <person name="Fulton L."/>
            <person name="Fulton B."/>
            <person name="Courtney L."/>
            <person name="Fronick C."/>
            <person name="Harrison M."/>
            <person name="Strong C."/>
            <person name="Farmer C."/>
            <person name="Delahaunty K."/>
            <person name="Markovic C."/>
            <person name="Hall O."/>
            <person name="Minx P."/>
            <person name="Tomlinson C."/>
            <person name="Mitreva M."/>
            <person name="Nelson J."/>
            <person name="Hou S."/>
            <person name="Wollam A."/>
            <person name="Pepin K.H."/>
            <person name="Johnson M."/>
            <person name="Bhonagiri V."/>
            <person name="Nash W.E."/>
            <person name="Warren W."/>
            <person name="Chinwalla A."/>
            <person name="Mardis E.R."/>
            <person name="Wilson R.K."/>
        </authorList>
    </citation>
    <scope>NUCLEOTIDE SEQUENCE [LARGE SCALE GENOMIC DNA]</scope>
    <source>
        <strain evidence="10">DSM 14469</strain>
    </source>
</reference>
<dbReference type="Pfam" id="PF00528">
    <property type="entry name" value="BPD_transp_1"/>
    <property type="match status" value="1"/>
</dbReference>
<dbReference type="eggNOG" id="COG0765">
    <property type="taxonomic scope" value="Bacteria"/>
</dbReference>
<dbReference type="InterPro" id="IPR035906">
    <property type="entry name" value="MetI-like_sf"/>
</dbReference>
<evidence type="ECO:0000259" key="9">
    <source>
        <dbReference type="PROSITE" id="PS50928"/>
    </source>
</evidence>
<evidence type="ECO:0000256" key="4">
    <source>
        <dbReference type="ARBA" id="ARBA00022692"/>
    </source>
</evidence>
<gene>
    <name evidence="10" type="ORF">BRYFOR_06015</name>
</gene>
<keyword evidence="5" id="KW-0029">Amino-acid transport</keyword>
<dbReference type="GO" id="GO:0022857">
    <property type="term" value="F:transmembrane transporter activity"/>
    <property type="evidence" value="ECO:0007669"/>
    <property type="project" value="InterPro"/>
</dbReference>
<name>C6LBM0_9FIRM</name>
<dbReference type="PANTHER" id="PTHR30614">
    <property type="entry name" value="MEMBRANE COMPONENT OF AMINO ACID ABC TRANSPORTER"/>
    <property type="match status" value="1"/>
</dbReference>
<accession>C6LBM0</accession>
<feature type="domain" description="ABC transmembrane type-1" evidence="9">
    <location>
        <begin position="13"/>
        <end position="207"/>
    </location>
</feature>
<organism evidence="10 11">
    <name type="scientific">Marvinbryantia formatexigens DSM 14469</name>
    <dbReference type="NCBI Taxonomy" id="478749"/>
    <lineage>
        <taxon>Bacteria</taxon>
        <taxon>Bacillati</taxon>
        <taxon>Bacillota</taxon>
        <taxon>Clostridia</taxon>
        <taxon>Lachnospirales</taxon>
        <taxon>Lachnospiraceae</taxon>
        <taxon>Marvinbryantia</taxon>
    </lineage>
</organism>
<evidence type="ECO:0000256" key="8">
    <source>
        <dbReference type="RuleBase" id="RU363032"/>
    </source>
</evidence>
<dbReference type="PROSITE" id="PS50928">
    <property type="entry name" value="ABC_TM1"/>
    <property type="match status" value="1"/>
</dbReference>
<dbReference type="GO" id="GO:0043190">
    <property type="term" value="C:ATP-binding cassette (ABC) transporter complex"/>
    <property type="evidence" value="ECO:0007669"/>
    <property type="project" value="InterPro"/>
</dbReference>
<dbReference type="SUPFAM" id="SSF161098">
    <property type="entry name" value="MetI-like"/>
    <property type="match status" value="1"/>
</dbReference>
<evidence type="ECO:0000313" key="11">
    <source>
        <dbReference type="Proteomes" id="UP000005561"/>
    </source>
</evidence>
<dbReference type="EMBL" id="ACCL02000004">
    <property type="protein sequence ID" value="EET61823.1"/>
    <property type="molecule type" value="Genomic_DNA"/>
</dbReference>
<evidence type="ECO:0000256" key="2">
    <source>
        <dbReference type="ARBA" id="ARBA00022448"/>
    </source>
</evidence>
<evidence type="ECO:0000256" key="1">
    <source>
        <dbReference type="ARBA" id="ARBA00004651"/>
    </source>
</evidence>
<keyword evidence="3" id="KW-1003">Cell membrane</keyword>
<evidence type="ECO:0000256" key="5">
    <source>
        <dbReference type="ARBA" id="ARBA00022970"/>
    </source>
</evidence>
<dbReference type="PANTHER" id="PTHR30614:SF0">
    <property type="entry name" value="L-CYSTINE TRANSPORT SYSTEM PERMEASE PROTEIN TCYL"/>
    <property type="match status" value="1"/>
</dbReference>
<keyword evidence="4" id="KW-0812">Transmembrane</keyword>
<evidence type="ECO:0000256" key="7">
    <source>
        <dbReference type="ARBA" id="ARBA00023136"/>
    </source>
</evidence>
<dbReference type="Proteomes" id="UP000005561">
    <property type="component" value="Unassembled WGS sequence"/>
</dbReference>
<comment type="caution">
    <text evidence="10">The sequence shown here is derived from an EMBL/GenBank/DDBJ whole genome shotgun (WGS) entry which is preliminary data.</text>
</comment>
<protein>
    <submittedName>
        <fullName evidence="10">ABC transporter, permease protein</fullName>
    </submittedName>
</protein>
<evidence type="ECO:0000256" key="6">
    <source>
        <dbReference type="ARBA" id="ARBA00022989"/>
    </source>
</evidence>
<dbReference type="InterPro" id="IPR000515">
    <property type="entry name" value="MetI-like"/>
</dbReference>